<dbReference type="Proteomes" id="UP001566132">
    <property type="component" value="Unassembled WGS sequence"/>
</dbReference>
<feature type="chain" id="PRO_5044823770" description="Chitin-binding type-4 domain-containing protein" evidence="1">
    <location>
        <begin position="23"/>
        <end position="345"/>
    </location>
</feature>
<keyword evidence="1" id="KW-0732">Signal</keyword>
<dbReference type="InterPro" id="IPR004302">
    <property type="entry name" value="Cellulose/chitin-bd_N"/>
</dbReference>
<dbReference type="PANTHER" id="PTHR21113">
    <property type="entry name" value="AGAP001705-PA"/>
    <property type="match status" value="1"/>
</dbReference>
<name>A0ABD1EKP1_HYPHA</name>
<dbReference type="Pfam" id="PF03067">
    <property type="entry name" value="LPMO_10"/>
    <property type="match status" value="1"/>
</dbReference>
<comment type="caution">
    <text evidence="3">The sequence shown here is derived from an EMBL/GenBank/DDBJ whole genome shotgun (WGS) entry which is preliminary data.</text>
</comment>
<feature type="domain" description="Chitin-binding type-4" evidence="2">
    <location>
        <begin position="23"/>
        <end position="214"/>
    </location>
</feature>
<organism evidence="3 4">
    <name type="scientific">Hypothenemus hampei</name>
    <name type="common">Coffee berry borer</name>
    <dbReference type="NCBI Taxonomy" id="57062"/>
    <lineage>
        <taxon>Eukaryota</taxon>
        <taxon>Metazoa</taxon>
        <taxon>Ecdysozoa</taxon>
        <taxon>Arthropoda</taxon>
        <taxon>Hexapoda</taxon>
        <taxon>Insecta</taxon>
        <taxon>Pterygota</taxon>
        <taxon>Neoptera</taxon>
        <taxon>Endopterygota</taxon>
        <taxon>Coleoptera</taxon>
        <taxon>Polyphaga</taxon>
        <taxon>Cucujiformia</taxon>
        <taxon>Curculionidae</taxon>
        <taxon>Scolytinae</taxon>
        <taxon>Hypothenemus</taxon>
    </lineage>
</organism>
<evidence type="ECO:0000259" key="2">
    <source>
        <dbReference type="Pfam" id="PF03067"/>
    </source>
</evidence>
<protein>
    <recommendedName>
        <fullName evidence="2">Chitin-binding type-4 domain-containing protein</fullName>
    </recommendedName>
</protein>
<feature type="signal peptide" evidence="1">
    <location>
        <begin position="1"/>
        <end position="22"/>
    </location>
</feature>
<dbReference type="PANTHER" id="PTHR21113:SF6">
    <property type="entry name" value="CHITIN-BINDING TYPE-4 DOMAIN-CONTAINING PROTEIN"/>
    <property type="match status" value="1"/>
</dbReference>
<proteinExistence type="predicted"/>
<accession>A0ABD1EKP1</accession>
<evidence type="ECO:0000256" key="1">
    <source>
        <dbReference type="SAM" id="SignalP"/>
    </source>
</evidence>
<dbReference type="EMBL" id="JBDJPC010000007">
    <property type="protein sequence ID" value="KAL1495082.1"/>
    <property type="molecule type" value="Genomic_DNA"/>
</dbReference>
<dbReference type="AlphaFoldDB" id="A0ABD1EKP1"/>
<evidence type="ECO:0000313" key="4">
    <source>
        <dbReference type="Proteomes" id="UP001566132"/>
    </source>
</evidence>
<keyword evidence="4" id="KW-1185">Reference proteome</keyword>
<reference evidence="3 4" key="1">
    <citation type="submission" date="2024-05" db="EMBL/GenBank/DDBJ databases">
        <title>Genetic variation in Jamaican populations of the coffee berry borer (Hypothenemus hampei).</title>
        <authorList>
            <person name="Errbii M."/>
            <person name="Myrie A."/>
        </authorList>
    </citation>
    <scope>NUCLEOTIDE SEQUENCE [LARGE SCALE GENOMIC DNA]</scope>
    <source>
        <strain evidence="3">JA-Hopewell-2020-01-JO</strain>
        <tissue evidence="3">Whole body</tissue>
    </source>
</reference>
<evidence type="ECO:0000313" key="3">
    <source>
        <dbReference type="EMBL" id="KAL1495082.1"/>
    </source>
</evidence>
<sequence length="345" mass="39346">MFRTLVAHYVIICLNTMSYVNGHGRLMDPPSRNSMWRFGFPNPVNYNDNELYCGGFTVQWEQNNGKCGLCGDPYHISEPRPHEAGGLFAKGIITRHYSVGQNIDIEVELTANHYGKFEIFICPNNNHKQEASIDCFDRYPLYLAGSKEIAFVIPEDGVKKAVFRYQVQLPPYVTCTQCVLRWIYYTGNQWGVCDNGTHAVGCGKSETFINCADIAITSNAGGAIPPIFIGQDNPYLLYYRDYRLSEPFNLLPIIIREQVCTSNRKYRMIPGMDDWCMSNCLRYPPNCPAEICECPTSCEAVGEFKGQRGADIDCMDRCLVYATDNCQWDQCYCHEEKTLLETFER</sequence>
<gene>
    <name evidence="3" type="ORF">ABEB36_010556</name>
</gene>